<dbReference type="RefSeq" id="WP_153466719.1">
    <property type="nucleotide sequence ID" value="NZ_WBOF01000002.1"/>
</dbReference>
<dbReference type="Proteomes" id="UP000450000">
    <property type="component" value="Unassembled WGS sequence"/>
</dbReference>
<dbReference type="OrthoDB" id="3862494at2"/>
<dbReference type="PROSITE" id="PS50005">
    <property type="entry name" value="TPR"/>
    <property type="match status" value="1"/>
</dbReference>
<name>A0A6N7KWC6_9ACTN</name>
<evidence type="ECO:0000256" key="1">
    <source>
        <dbReference type="ARBA" id="ARBA00022737"/>
    </source>
</evidence>
<sequence length="107" mass="12190">MRRSQPASRLGPRPDLAWRLPVWLFGYMRTCWWTGQWEDSLHQGLRSTEQRGDRLGRAWLLLGAGHRMARRYDRAIEALEEALALFDDPASQAATQANLSIAARQGA</sequence>
<accession>A0A6N7KWC6</accession>
<keyword evidence="2 3" id="KW-0802">TPR repeat</keyword>
<proteinExistence type="predicted"/>
<evidence type="ECO:0000313" key="4">
    <source>
        <dbReference type="EMBL" id="MQS15956.1"/>
    </source>
</evidence>
<dbReference type="InterPro" id="IPR019734">
    <property type="entry name" value="TPR_rpt"/>
</dbReference>
<dbReference type="AlphaFoldDB" id="A0A6N7KWC6"/>
<dbReference type="InterPro" id="IPR011990">
    <property type="entry name" value="TPR-like_helical_dom_sf"/>
</dbReference>
<feature type="repeat" description="TPR" evidence="3">
    <location>
        <begin position="56"/>
        <end position="89"/>
    </location>
</feature>
<protein>
    <submittedName>
        <fullName evidence="4">Tetratricopeptide repeat protein</fullName>
    </submittedName>
</protein>
<evidence type="ECO:0000313" key="5">
    <source>
        <dbReference type="Proteomes" id="UP000450000"/>
    </source>
</evidence>
<dbReference type="Pfam" id="PF07719">
    <property type="entry name" value="TPR_2"/>
    <property type="match status" value="1"/>
</dbReference>
<dbReference type="Gene3D" id="1.25.40.10">
    <property type="entry name" value="Tetratricopeptide repeat domain"/>
    <property type="match status" value="1"/>
</dbReference>
<gene>
    <name evidence="4" type="ORF">F7Q99_27805</name>
</gene>
<reference evidence="4 5" key="1">
    <citation type="submission" date="2019-09" db="EMBL/GenBank/DDBJ databases">
        <title>Genome Sequences of Streptomyces kaniharaensis ATCC 21070.</title>
        <authorList>
            <person name="Zhu W."/>
            <person name="De Crecy-Lagard V."/>
            <person name="Richards N.G."/>
        </authorList>
    </citation>
    <scope>NUCLEOTIDE SEQUENCE [LARGE SCALE GENOMIC DNA]</scope>
    <source>
        <strain evidence="4 5">SF-557</strain>
    </source>
</reference>
<organism evidence="4 5">
    <name type="scientific">Streptomyces kaniharaensis</name>
    <dbReference type="NCBI Taxonomy" id="212423"/>
    <lineage>
        <taxon>Bacteria</taxon>
        <taxon>Bacillati</taxon>
        <taxon>Actinomycetota</taxon>
        <taxon>Actinomycetes</taxon>
        <taxon>Kitasatosporales</taxon>
        <taxon>Streptomycetaceae</taxon>
        <taxon>Streptomyces</taxon>
    </lineage>
</organism>
<keyword evidence="1" id="KW-0677">Repeat</keyword>
<dbReference type="EMBL" id="WBOF01000002">
    <property type="protein sequence ID" value="MQS15956.1"/>
    <property type="molecule type" value="Genomic_DNA"/>
</dbReference>
<dbReference type="SUPFAM" id="SSF48452">
    <property type="entry name" value="TPR-like"/>
    <property type="match status" value="1"/>
</dbReference>
<comment type="caution">
    <text evidence="4">The sequence shown here is derived from an EMBL/GenBank/DDBJ whole genome shotgun (WGS) entry which is preliminary data.</text>
</comment>
<evidence type="ECO:0000256" key="2">
    <source>
        <dbReference type="ARBA" id="ARBA00022803"/>
    </source>
</evidence>
<dbReference type="InterPro" id="IPR013105">
    <property type="entry name" value="TPR_2"/>
</dbReference>
<keyword evidence="5" id="KW-1185">Reference proteome</keyword>
<evidence type="ECO:0000256" key="3">
    <source>
        <dbReference type="PROSITE-ProRule" id="PRU00339"/>
    </source>
</evidence>
<dbReference type="SMART" id="SM00028">
    <property type="entry name" value="TPR"/>
    <property type="match status" value="1"/>
</dbReference>